<accession>A0A9Q3BC26</accession>
<dbReference type="AlphaFoldDB" id="A0A9Q3BC26"/>
<protein>
    <submittedName>
        <fullName evidence="1">Uncharacterized protein</fullName>
    </submittedName>
</protein>
<dbReference type="Proteomes" id="UP000765509">
    <property type="component" value="Unassembled WGS sequence"/>
</dbReference>
<evidence type="ECO:0000313" key="2">
    <source>
        <dbReference type="Proteomes" id="UP000765509"/>
    </source>
</evidence>
<evidence type="ECO:0000313" key="1">
    <source>
        <dbReference type="EMBL" id="MBW0462530.1"/>
    </source>
</evidence>
<gene>
    <name evidence="1" type="ORF">O181_002245</name>
</gene>
<proteinExistence type="predicted"/>
<sequence>MKGTQPLTSWSLLQYNPCCAQATNRQYGPRDFVRKGHIVHYDQAPVDGQLKGCFLRDENRRVGIGKENVKGRDAVHAWRQRGEWMHLYQLKACWMCPAPRIRPVTHAHNGSASPVPAGNIGQE</sequence>
<name>A0A9Q3BC26_9BASI</name>
<keyword evidence="2" id="KW-1185">Reference proteome</keyword>
<comment type="caution">
    <text evidence="1">The sequence shown here is derived from an EMBL/GenBank/DDBJ whole genome shotgun (WGS) entry which is preliminary data.</text>
</comment>
<reference evidence="1" key="1">
    <citation type="submission" date="2021-03" db="EMBL/GenBank/DDBJ databases">
        <title>Draft genome sequence of rust myrtle Austropuccinia psidii MF-1, a brazilian biotype.</title>
        <authorList>
            <person name="Quecine M.C."/>
            <person name="Pachon D.M.R."/>
            <person name="Bonatelli M.L."/>
            <person name="Correr F.H."/>
            <person name="Franceschini L.M."/>
            <person name="Leite T.F."/>
            <person name="Margarido G.R.A."/>
            <person name="Almeida C.A."/>
            <person name="Ferrarezi J.A."/>
            <person name="Labate C.A."/>
        </authorList>
    </citation>
    <scope>NUCLEOTIDE SEQUENCE</scope>
    <source>
        <strain evidence="1">MF-1</strain>
    </source>
</reference>
<organism evidence="1 2">
    <name type="scientific">Austropuccinia psidii MF-1</name>
    <dbReference type="NCBI Taxonomy" id="1389203"/>
    <lineage>
        <taxon>Eukaryota</taxon>
        <taxon>Fungi</taxon>
        <taxon>Dikarya</taxon>
        <taxon>Basidiomycota</taxon>
        <taxon>Pucciniomycotina</taxon>
        <taxon>Pucciniomycetes</taxon>
        <taxon>Pucciniales</taxon>
        <taxon>Sphaerophragmiaceae</taxon>
        <taxon>Austropuccinia</taxon>
    </lineage>
</organism>
<dbReference type="EMBL" id="AVOT02000370">
    <property type="protein sequence ID" value="MBW0462530.1"/>
    <property type="molecule type" value="Genomic_DNA"/>
</dbReference>